<feature type="region of interest" description="Disordered" evidence="1">
    <location>
        <begin position="65"/>
        <end position="93"/>
    </location>
</feature>
<feature type="region of interest" description="Disordered" evidence="1">
    <location>
        <begin position="168"/>
        <end position="197"/>
    </location>
</feature>
<organism evidence="2 3">
    <name type="scientific">Sorghum bicolor</name>
    <name type="common">Sorghum</name>
    <name type="synonym">Sorghum vulgare</name>
    <dbReference type="NCBI Taxonomy" id="4558"/>
    <lineage>
        <taxon>Eukaryota</taxon>
        <taxon>Viridiplantae</taxon>
        <taxon>Streptophyta</taxon>
        <taxon>Embryophyta</taxon>
        <taxon>Tracheophyta</taxon>
        <taxon>Spermatophyta</taxon>
        <taxon>Magnoliopsida</taxon>
        <taxon>Liliopsida</taxon>
        <taxon>Poales</taxon>
        <taxon>Poaceae</taxon>
        <taxon>PACMAD clade</taxon>
        <taxon>Panicoideae</taxon>
        <taxon>Andropogonodae</taxon>
        <taxon>Andropogoneae</taxon>
        <taxon>Sorghinae</taxon>
        <taxon>Sorghum</taxon>
    </lineage>
</organism>
<name>A0A921RM83_SORBI</name>
<accession>A0A921RM83</accession>
<evidence type="ECO:0000256" key="1">
    <source>
        <dbReference type="SAM" id="MobiDB-lite"/>
    </source>
</evidence>
<dbReference type="OMA" id="LACFRPH"/>
<dbReference type="Gramene" id="EER98533">
    <property type="protein sequence ID" value="EER98533"/>
    <property type="gene ID" value="SORBI_3002G138500"/>
</dbReference>
<dbReference type="PANTHER" id="PTHR31798">
    <property type="entry name" value="HYDROXYPROLINE-RICH GLYCOPROTEIN-LIKE"/>
    <property type="match status" value="1"/>
</dbReference>
<comment type="caution">
    <text evidence="2">The sequence shown here is derived from an EMBL/GenBank/DDBJ whole genome shotgun (WGS) entry which is preliminary data.</text>
</comment>
<dbReference type="AlphaFoldDB" id="A0A921RM83"/>
<evidence type="ECO:0000313" key="2">
    <source>
        <dbReference type="EMBL" id="KAG0542903.1"/>
    </source>
</evidence>
<dbReference type="Proteomes" id="UP000807115">
    <property type="component" value="Chromosome 2"/>
</dbReference>
<dbReference type="OrthoDB" id="676503at2759"/>
<dbReference type="PANTHER" id="PTHR31798:SF5">
    <property type="entry name" value="HYDROXYPROLINE-RICH GLYCOPROTEIN FAMILY PROTEIN"/>
    <property type="match status" value="1"/>
</dbReference>
<evidence type="ECO:0000313" key="3">
    <source>
        <dbReference type="Proteomes" id="UP000807115"/>
    </source>
</evidence>
<gene>
    <name evidence="2" type="ORF">BDA96_02G143900</name>
</gene>
<sequence length="330" mass="34566">MQRQQDDDDTVHAAAIVLAAAARSTSTGLLRHQQQLDDHDHASCAAAKKTRWWSRLKSKLKWFRPHGHPQRIADASRSPEPGAPPCAEQAAGSSSINNYARHAPQPAVAFVAPPSSPASSVLTSESPSPVVLLNANNACSSSYSSPTASIFAIGPYAREPQQLVSPPAFSASAGLTEPSTAPVTPPPESGLHLLATTPSSPEVPFARFLWSSAAADQQPHCSPGGMVTEGFLHAYQLQPGSPVLVSPGSTSSSPPPWNMQQQHWVGTHSDGGRVPIKDESKDDEVATGGGEFVFGSNADAAAGERFAGGEVGARGDATEQWPFLLAHTHS</sequence>
<dbReference type="InterPro" id="IPR040420">
    <property type="entry name" value="At1g76660-like"/>
</dbReference>
<dbReference type="KEGG" id="sbi:8062571"/>
<reference evidence="2" key="2">
    <citation type="submission" date="2020-10" db="EMBL/GenBank/DDBJ databases">
        <authorList>
            <person name="Cooper E.A."/>
            <person name="Brenton Z.W."/>
            <person name="Flinn B.S."/>
            <person name="Jenkins J."/>
            <person name="Shu S."/>
            <person name="Flowers D."/>
            <person name="Luo F."/>
            <person name="Wang Y."/>
            <person name="Xia P."/>
            <person name="Barry K."/>
            <person name="Daum C."/>
            <person name="Lipzen A."/>
            <person name="Yoshinaga Y."/>
            <person name="Schmutz J."/>
            <person name="Saski C."/>
            <person name="Vermerris W."/>
            <person name="Kresovich S."/>
        </authorList>
    </citation>
    <scope>NUCLEOTIDE SEQUENCE</scope>
</reference>
<protein>
    <submittedName>
        <fullName evidence="2">Uncharacterized protein</fullName>
    </submittedName>
</protein>
<reference evidence="2" key="1">
    <citation type="journal article" date="2019" name="BMC Genomics">
        <title>A new reference genome for Sorghum bicolor reveals high levels of sequence similarity between sweet and grain genotypes: implications for the genetics of sugar metabolism.</title>
        <authorList>
            <person name="Cooper E.A."/>
            <person name="Brenton Z.W."/>
            <person name="Flinn B.S."/>
            <person name="Jenkins J."/>
            <person name="Shu S."/>
            <person name="Flowers D."/>
            <person name="Luo F."/>
            <person name="Wang Y."/>
            <person name="Xia P."/>
            <person name="Barry K."/>
            <person name="Daum C."/>
            <person name="Lipzen A."/>
            <person name="Yoshinaga Y."/>
            <person name="Schmutz J."/>
            <person name="Saski C."/>
            <person name="Vermerris W."/>
            <person name="Kresovich S."/>
        </authorList>
    </citation>
    <scope>NUCLEOTIDE SEQUENCE</scope>
</reference>
<proteinExistence type="predicted"/>
<dbReference type="EMBL" id="CM027681">
    <property type="protein sequence ID" value="KAG0542903.1"/>
    <property type="molecule type" value="Genomic_DNA"/>
</dbReference>